<feature type="non-terminal residue" evidence="2">
    <location>
        <position position="1"/>
    </location>
</feature>
<proteinExistence type="predicted"/>
<accession>X0YJX4</accession>
<feature type="region of interest" description="Disordered" evidence="1">
    <location>
        <begin position="1"/>
        <end position="21"/>
    </location>
</feature>
<organism evidence="2">
    <name type="scientific">marine sediment metagenome</name>
    <dbReference type="NCBI Taxonomy" id="412755"/>
    <lineage>
        <taxon>unclassified sequences</taxon>
        <taxon>metagenomes</taxon>
        <taxon>ecological metagenomes</taxon>
    </lineage>
</organism>
<gene>
    <name evidence="2" type="ORF">S01H4_16704</name>
</gene>
<evidence type="ECO:0000313" key="2">
    <source>
        <dbReference type="EMBL" id="GAG56325.1"/>
    </source>
</evidence>
<reference evidence="2" key="1">
    <citation type="journal article" date="2014" name="Front. Microbiol.">
        <title>High frequency of phylogenetically diverse reductive dehalogenase-homologous genes in deep subseafloor sedimentary metagenomes.</title>
        <authorList>
            <person name="Kawai M."/>
            <person name="Futagami T."/>
            <person name="Toyoda A."/>
            <person name="Takaki Y."/>
            <person name="Nishi S."/>
            <person name="Hori S."/>
            <person name="Arai W."/>
            <person name="Tsubouchi T."/>
            <person name="Morono Y."/>
            <person name="Uchiyama I."/>
            <person name="Ito T."/>
            <person name="Fujiyama A."/>
            <person name="Inagaki F."/>
            <person name="Takami H."/>
        </authorList>
    </citation>
    <scope>NUCLEOTIDE SEQUENCE</scope>
    <source>
        <strain evidence="2">Expedition CK06-06</strain>
    </source>
</reference>
<dbReference type="AlphaFoldDB" id="X0YJX4"/>
<comment type="caution">
    <text evidence="2">The sequence shown here is derived from an EMBL/GenBank/DDBJ whole genome shotgun (WGS) entry which is preliminary data.</text>
</comment>
<dbReference type="EMBL" id="BART01007329">
    <property type="protein sequence ID" value="GAG56325.1"/>
    <property type="molecule type" value="Genomic_DNA"/>
</dbReference>
<protein>
    <submittedName>
        <fullName evidence="2">Uncharacterized protein</fullName>
    </submittedName>
</protein>
<name>X0YJX4_9ZZZZ</name>
<evidence type="ECO:0000256" key="1">
    <source>
        <dbReference type="SAM" id="MobiDB-lite"/>
    </source>
</evidence>
<sequence>HLTTLSFTACGKTPPNPGERSIEKIHLYDTPDRGDFNYRIYGID</sequence>